<evidence type="ECO:0000256" key="5">
    <source>
        <dbReference type="ARBA" id="ARBA00022989"/>
    </source>
</evidence>
<feature type="transmembrane region" description="Helical" evidence="7">
    <location>
        <begin position="263"/>
        <end position="286"/>
    </location>
</feature>
<evidence type="ECO:0000256" key="6">
    <source>
        <dbReference type="ARBA" id="ARBA00023136"/>
    </source>
</evidence>
<feature type="transmembrane region" description="Helical" evidence="7">
    <location>
        <begin position="752"/>
        <end position="770"/>
    </location>
</feature>
<dbReference type="InterPro" id="IPR051447">
    <property type="entry name" value="Lipoprotein-release_system"/>
</dbReference>
<feature type="domain" description="MacB-like periplasmic core" evidence="9">
    <location>
        <begin position="437"/>
        <end position="628"/>
    </location>
</feature>
<evidence type="ECO:0000256" key="3">
    <source>
        <dbReference type="ARBA" id="ARBA00022475"/>
    </source>
</evidence>
<dbReference type="AlphaFoldDB" id="A0A8J7DEA5"/>
<evidence type="ECO:0000259" key="9">
    <source>
        <dbReference type="Pfam" id="PF12704"/>
    </source>
</evidence>
<dbReference type="Pfam" id="PF12704">
    <property type="entry name" value="MacB_PCD"/>
    <property type="match status" value="2"/>
</dbReference>
<reference evidence="10" key="1">
    <citation type="submission" date="2020-10" db="EMBL/GenBank/DDBJ databases">
        <authorList>
            <person name="Castelo-Branco R."/>
            <person name="Eusebio N."/>
            <person name="Adriana R."/>
            <person name="Vieira A."/>
            <person name="Brugerolle De Fraissinette N."/>
            <person name="Rezende De Castro R."/>
            <person name="Schneider M.P."/>
            <person name="Vasconcelos V."/>
            <person name="Leao P.N."/>
        </authorList>
    </citation>
    <scope>NUCLEOTIDE SEQUENCE</scope>
    <source>
        <strain evidence="10">LEGE 07310</strain>
    </source>
</reference>
<comment type="subcellular location">
    <subcellularLocation>
        <location evidence="1">Cell membrane</location>
        <topology evidence="1">Multi-pass membrane protein</topology>
    </subcellularLocation>
</comment>
<keyword evidence="3" id="KW-1003">Cell membrane</keyword>
<dbReference type="GO" id="GO:0098797">
    <property type="term" value="C:plasma membrane protein complex"/>
    <property type="evidence" value="ECO:0007669"/>
    <property type="project" value="TreeGrafter"/>
</dbReference>
<dbReference type="Proteomes" id="UP000636505">
    <property type="component" value="Unassembled WGS sequence"/>
</dbReference>
<keyword evidence="4 7" id="KW-0812">Transmembrane</keyword>
<dbReference type="PANTHER" id="PTHR30489">
    <property type="entry name" value="LIPOPROTEIN-RELEASING SYSTEM TRANSMEMBRANE PROTEIN LOLE"/>
    <property type="match status" value="1"/>
</dbReference>
<evidence type="ECO:0000313" key="10">
    <source>
        <dbReference type="EMBL" id="MBE9079643.1"/>
    </source>
</evidence>
<evidence type="ECO:0000256" key="2">
    <source>
        <dbReference type="ARBA" id="ARBA00005236"/>
    </source>
</evidence>
<comment type="similarity">
    <text evidence="2">Belongs to the ABC-4 integral membrane protein family. LolC/E subfamily.</text>
</comment>
<sequence>MNALDQKLFRDLVRLKGQVIAIALIVACGIACLVTMMSAYDSLQLSQQTYYDRYRFADVFVQLKRAPDSLTARIAEIPGVQQVQTRVVVNVNSDVPGLSEPATGRLISIPERQQPMLNDLFIRRGSYIEPGRRDQVLVSEAFATANDLEIGDEIGAVINERWQQLRIVGIALSPEYIYEINAGELFPDSQRFGIVWMNREALATAFDLKGAFNDVALSLMPGASEDEVIFRLDQLLEPYGGLGAYGRDTQVSHQLLDSEIQGLAAAAVAVPLIFLGIAAFLLNLVLARLVSTQREQIAVLKAFGYDNLAVGFHYLKLVLVITLGGAAVGTALGIWLGSLITQVYTQYFQFPVLQYRVEPTLLLTAIGVSGAAAVLGTITAVRQAVSLPPAEAMRPEPPATFRATLLERLGLQRLLSPVGQIILRNLERRIVQTGLAVLGISAAVAILVIGRYFEDATQYIVELQFRQIQREDVTLVFNQPLSSSARYDLTQLPGVLRSEPYRSVPARLRFQHRTYLSGITGLEPQGELRRILDENLQPVMLPESGVVLTASLADKIGITVGDRLTLEILEGERPTRQVPVVGVVEELIGQGAYMDIAALNALMREGQTISGAYLAVDSNYLDQLYDQLKETPAVASVALRDRLIAKFNEQITGSFAVMTSVLVVFAAVIAFGVVYNIARIALSERSRELATLQIIGFTQGEIAVILLGEQAIVTALAIPLGCAMGYGLAALISAAYDSEIFRLPLVVSPSSYVYAFVVITLTAIGSGWLIRRQLNQLDLIAVLKTRE</sequence>
<keyword evidence="11" id="KW-1185">Reference proteome</keyword>
<evidence type="ECO:0000256" key="4">
    <source>
        <dbReference type="ARBA" id="ARBA00022692"/>
    </source>
</evidence>
<feature type="domain" description="ABC3 transporter permease C-terminal" evidence="8">
    <location>
        <begin position="661"/>
        <end position="774"/>
    </location>
</feature>
<feature type="domain" description="MacB-like periplasmic core" evidence="9">
    <location>
        <begin position="23"/>
        <end position="234"/>
    </location>
</feature>
<evidence type="ECO:0000313" key="11">
    <source>
        <dbReference type="Proteomes" id="UP000636505"/>
    </source>
</evidence>
<evidence type="ECO:0000256" key="7">
    <source>
        <dbReference type="SAM" id="Phobius"/>
    </source>
</evidence>
<dbReference type="RefSeq" id="WP_193910809.1">
    <property type="nucleotide sequence ID" value="NZ_JADEXG010000063.1"/>
</dbReference>
<comment type="caution">
    <text evidence="10">The sequence shown here is derived from an EMBL/GenBank/DDBJ whole genome shotgun (WGS) entry which is preliminary data.</text>
</comment>
<feature type="transmembrane region" description="Helical" evidence="7">
    <location>
        <begin position="20"/>
        <end position="40"/>
    </location>
</feature>
<dbReference type="EMBL" id="JADEXG010000063">
    <property type="protein sequence ID" value="MBE9079643.1"/>
    <property type="molecule type" value="Genomic_DNA"/>
</dbReference>
<dbReference type="PROSITE" id="PS51257">
    <property type="entry name" value="PROKAR_LIPOPROTEIN"/>
    <property type="match status" value="1"/>
</dbReference>
<dbReference type="GO" id="GO:0044874">
    <property type="term" value="P:lipoprotein localization to outer membrane"/>
    <property type="evidence" value="ECO:0007669"/>
    <property type="project" value="TreeGrafter"/>
</dbReference>
<accession>A0A8J7DEA5</accession>
<protein>
    <submittedName>
        <fullName evidence="10">FtsX-like permease family protein</fullName>
    </submittedName>
</protein>
<evidence type="ECO:0000259" key="8">
    <source>
        <dbReference type="Pfam" id="PF02687"/>
    </source>
</evidence>
<feature type="transmembrane region" description="Helical" evidence="7">
    <location>
        <begin position="711"/>
        <end position="732"/>
    </location>
</feature>
<organism evidence="10 11">
    <name type="scientific">Vasconcelosia minhoensis LEGE 07310</name>
    <dbReference type="NCBI Taxonomy" id="915328"/>
    <lineage>
        <taxon>Bacteria</taxon>
        <taxon>Bacillati</taxon>
        <taxon>Cyanobacteriota</taxon>
        <taxon>Cyanophyceae</taxon>
        <taxon>Nodosilineales</taxon>
        <taxon>Cymatolegaceae</taxon>
        <taxon>Vasconcelosia</taxon>
        <taxon>Vasconcelosia minhoensis</taxon>
    </lineage>
</organism>
<feature type="transmembrane region" description="Helical" evidence="7">
    <location>
        <begin position="360"/>
        <end position="381"/>
    </location>
</feature>
<feature type="transmembrane region" description="Helical" evidence="7">
    <location>
        <begin position="317"/>
        <end position="340"/>
    </location>
</feature>
<proteinExistence type="inferred from homology"/>
<feature type="transmembrane region" description="Helical" evidence="7">
    <location>
        <begin position="655"/>
        <end position="678"/>
    </location>
</feature>
<feature type="transmembrane region" description="Helical" evidence="7">
    <location>
        <begin position="430"/>
        <end position="453"/>
    </location>
</feature>
<dbReference type="InterPro" id="IPR003838">
    <property type="entry name" value="ABC3_permease_C"/>
</dbReference>
<keyword evidence="5 7" id="KW-1133">Transmembrane helix</keyword>
<evidence type="ECO:0000256" key="1">
    <source>
        <dbReference type="ARBA" id="ARBA00004651"/>
    </source>
</evidence>
<dbReference type="PANTHER" id="PTHR30489:SF0">
    <property type="entry name" value="LIPOPROTEIN-RELEASING SYSTEM TRANSMEMBRANE PROTEIN LOLE"/>
    <property type="match status" value="1"/>
</dbReference>
<dbReference type="Pfam" id="PF02687">
    <property type="entry name" value="FtsX"/>
    <property type="match status" value="2"/>
</dbReference>
<keyword evidence="6 7" id="KW-0472">Membrane</keyword>
<feature type="domain" description="ABC3 transporter permease C-terminal" evidence="8">
    <location>
        <begin position="269"/>
        <end position="389"/>
    </location>
</feature>
<name>A0A8J7DEA5_9CYAN</name>
<dbReference type="InterPro" id="IPR025857">
    <property type="entry name" value="MacB_PCD"/>
</dbReference>
<gene>
    <name evidence="10" type="ORF">IQ241_20495</name>
</gene>